<name>W6YXX8_COCMI</name>
<dbReference type="EMBL" id="KI964009">
    <property type="protein sequence ID" value="EUC44192.1"/>
    <property type="molecule type" value="Genomic_DNA"/>
</dbReference>
<dbReference type="GeneID" id="19129335"/>
<evidence type="ECO:0000313" key="2">
    <source>
        <dbReference type="Proteomes" id="UP000054032"/>
    </source>
</evidence>
<keyword evidence="2" id="KW-1185">Reference proteome</keyword>
<organism evidence="1 2">
    <name type="scientific">Bipolaris oryzae ATCC 44560</name>
    <dbReference type="NCBI Taxonomy" id="930090"/>
    <lineage>
        <taxon>Eukaryota</taxon>
        <taxon>Fungi</taxon>
        <taxon>Dikarya</taxon>
        <taxon>Ascomycota</taxon>
        <taxon>Pezizomycotina</taxon>
        <taxon>Dothideomycetes</taxon>
        <taxon>Pleosporomycetidae</taxon>
        <taxon>Pleosporales</taxon>
        <taxon>Pleosporineae</taxon>
        <taxon>Pleosporaceae</taxon>
        <taxon>Bipolaris</taxon>
    </lineage>
</organism>
<gene>
    <name evidence="1" type="ORF">COCMIDRAFT_98800</name>
</gene>
<evidence type="ECO:0000313" key="1">
    <source>
        <dbReference type="EMBL" id="EUC44192.1"/>
    </source>
</evidence>
<reference evidence="1 2" key="1">
    <citation type="journal article" date="2013" name="PLoS Genet.">
        <title>Comparative genome structure, secondary metabolite, and effector coding capacity across Cochliobolus pathogens.</title>
        <authorList>
            <person name="Condon B.J."/>
            <person name="Leng Y."/>
            <person name="Wu D."/>
            <person name="Bushley K.E."/>
            <person name="Ohm R.A."/>
            <person name="Otillar R."/>
            <person name="Martin J."/>
            <person name="Schackwitz W."/>
            <person name="Grimwood J."/>
            <person name="MohdZainudin N."/>
            <person name="Xue C."/>
            <person name="Wang R."/>
            <person name="Manning V.A."/>
            <person name="Dhillon B."/>
            <person name="Tu Z.J."/>
            <person name="Steffenson B.J."/>
            <person name="Salamov A."/>
            <person name="Sun H."/>
            <person name="Lowry S."/>
            <person name="LaButti K."/>
            <person name="Han J."/>
            <person name="Copeland A."/>
            <person name="Lindquist E."/>
            <person name="Barry K."/>
            <person name="Schmutz J."/>
            <person name="Baker S.E."/>
            <person name="Ciuffetti L.M."/>
            <person name="Grigoriev I.V."/>
            <person name="Zhong S."/>
            <person name="Turgeon B.G."/>
        </authorList>
    </citation>
    <scope>NUCLEOTIDE SEQUENCE [LARGE SCALE GENOMIC DNA]</scope>
    <source>
        <strain evidence="1 2">ATCC 44560</strain>
    </source>
</reference>
<protein>
    <submittedName>
        <fullName evidence="1">Uncharacterized protein</fullName>
    </submittedName>
</protein>
<proteinExistence type="predicted"/>
<sequence length="69" mass="8072">MERFSSHIRQIAFHLIPSADFCSGSFYVSFPPCFLSSYGVDSDLLRIYARGFPYIPSRIKVFYLNYYTL</sequence>
<dbReference type="RefSeq" id="XP_007689280.1">
    <property type="nucleotide sequence ID" value="XM_007691090.1"/>
</dbReference>
<dbReference type="AlphaFoldDB" id="W6YXX8"/>
<dbReference type="OrthoDB" id="10393129at2759"/>
<dbReference type="HOGENOM" id="CLU_204101_0_0_1"/>
<dbReference type="KEGG" id="bor:COCMIDRAFT_98800"/>
<dbReference type="Proteomes" id="UP000054032">
    <property type="component" value="Unassembled WGS sequence"/>
</dbReference>
<accession>W6YXX8</accession>